<keyword evidence="7" id="KW-0479">Metal-binding</keyword>
<dbReference type="Pfam" id="PF09279">
    <property type="entry name" value="EF-hand_like"/>
    <property type="match status" value="1"/>
</dbReference>
<feature type="domain" description="EF-hand" evidence="22">
    <location>
        <begin position="190"/>
        <end position="226"/>
    </location>
</feature>
<feature type="region of interest" description="Disordered" evidence="18">
    <location>
        <begin position="893"/>
        <end position="970"/>
    </location>
</feature>
<dbReference type="InterPro" id="IPR000909">
    <property type="entry name" value="PLipase_C_PInositol-sp_X_dom"/>
</dbReference>
<dbReference type="PROSITE" id="PS50003">
    <property type="entry name" value="PH_DOMAIN"/>
    <property type="match status" value="1"/>
</dbReference>
<feature type="region of interest" description="Disordered" evidence="18">
    <location>
        <begin position="1473"/>
        <end position="1503"/>
    </location>
</feature>
<evidence type="ECO:0000313" key="24">
    <source>
        <dbReference type="Proteomes" id="UP000694409"/>
    </source>
</evidence>
<dbReference type="SUPFAM" id="SSF49562">
    <property type="entry name" value="C2 domain (Calcium/lipid-binding domain, CaLB)"/>
    <property type="match status" value="1"/>
</dbReference>
<protein>
    <recommendedName>
        <fullName evidence="17">Phosphoinositide phospholipase C</fullName>
        <ecNumber evidence="17">3.1.4.11</ecNumber>
    </recommendedName>
</protein>
<keyword evidence="24" id="KW-1185">Reference proteome</keyword>
<dbReference type="InterPro" id="IPR000008">
    <property type="entry name" value="C2_dom"/>
</dbReference>
<evidence type="ECO:0000256" key="3">
    <source>
        <dbReference type="ARBA" id="ARBA00004496"/>
    </source>
</evidence>
<evidence type="ECO:0000256" key="8">
    <source>
        <dbReference type="ARBA" id="ARBA00022737"/>
    </source>
</evidence>
<feature type="region of interest" description="Disordered" evidence="18">
    <location>
        <begin position="1286"/>
        <end position="1309"/>
    </location>
</feature>
<feature type="region of interest" description="Disordered" evidence="18">
    <location>
        <begin position="1150"/>
        <end position="1194"/>
    </location>
</feature>
<dbReference type="GO" id="GO:0005886">
    <property type="term" value="C:plasma membrane"/>
    <property type="evidence" value="ECO:0007669"/>
    <property type="project" value="UniProtKB-SubCell"/>
</dbReference>
<proteinExistence type="predicted"/>
<feature type="compositionally biased region" description="Polar residues" evidence="18">
    <location>
        <begin position="1164"/>
        <end position="1173"/>
    </location>
</feature>
<dbReference type="FunFam" id="1.10.238.10:FF:000005">
    <property type="entry name" value="Phosphoinositide phospholipase C"/>
    <property type="match status" value="1"/>
</dbReference>
<evidence type="ECO:0000259" key="20">
    <source>
        <dbReference type="PROSITE" id="PS50004"/>
    </source>
</evidence>
<evidence type="ECO:0000256" key="12">
    <source>
        <dbReference type="ARBA" id="ARBA00023098"/>
    </source>
</evidence>
<reference evidence="23" key="2">
    <citation type="submission" date="2025-09" db="UniProtKB">
        <authorList>
            <consortium name="Ensembl"/>
        </authorList>
    </citation>
    <scope>IDENTIFICATION</scope>
</reference>
<dbReference type="InterPro" id="IPR002048">
    <property type="entry name" value="EF_hand_dom"/>
</dbReference>
<keyword evidence="12 17" id="KW-0443">Lipid metabolism</keyword>
<dbReference type="FunFam" id="3.20.20.190:FF:000002">
    <property type="entry name" value="Phosphoinositide phospholipase C"/>
    <property type="match status" value="1"/>
</dbReference>
<dbReference type="FunFam" id="2.30.29.30:FF:000063">
    <property type="entry name" value="Phosphoinositide phospholipase C"/>
    <property type="match status" value="1"/>
</dbReference>
<dbReference type="SUPFAM" id="SSF47473">
    <property type="entry name" value="EF-hand"/>
    <property type="match status" value="1"/>
</dbReference>
<dbReference type="InterPro" id="IPR018247">
    <property type="entry name" value="EF_Hand_1_Ca_BS"/>
</dbReference>
<sequence>MSYWSLDKKSCLQYCRHFLADNGVFHVERCMSVMQSGTQMVKLKSGTKGLVRLFYLDEHRTCIRWRPSRKSEKAKIVIDSIYKVSEGRQSEIFHRHAEGSFDPSCCFTIYHGNHLETLDLITSNPEEARTWITGLKYLLAGISDEDSLAKRQRTHDHWVKQTFEEADKNGDGLLNIEEIHQLMHKLNVSLPRRKVRQMFQEADTDENQGTLNFEEFSVFYKMMSLRRDLYLLLLSYSDKKDHLTAEELAHFLRVEQKMNNVTPEYCLDIIQKFEVSEENKKQNVLGIEGFTSFMRSPACEVSNPLHRQVHQDMQQPLCHYFIASSHNTYLSGDQLLSQSRAEMYARVLQAGCRCVEVDCWDGPDGEPVVHHGYTLTSKILFRDVAETINKYAFIKNEFPVILSIENHCSIQQQKKIAQYLKEIFGDKLDLSSVSTGDPRQLPSPQDLKGKILVKGKKLPCSLGADAEEGEVSEEDSADEIEDDCKLKPCFSNGATQHQVESFIRTKLESLLKESQIRDKEDPDSFTVRALLKATHQSFSANLKQNSDTKEGGKKSHGRSLMGNFGKHKRAAKAAAKAHSASDDEDGQQHPPGKEPGQPHRLARRRKTVKLCRALSDLVVYTNSVAAQDIVDDGSTGNVLSFSETRAHQAVQQKAEQFMLYNQRQLTRVYPSAYRIDSSNFNPVPYWNVGCQLVALNYQSEGRVMQLNEAKFRVNGNCGYVLKPQQMCKGTFNPYSADPLPASPKKQLILKIISGQQLPKPPDSMLGDRGEIIDPFVEVEIIGLPVDCCKDQTRVVDDNGFNPVWEETLTFTIHMPEIALVRFLVWDHDPIGRDFVGQRTVAFSSLVPGYRHVYLEGLTEASIFVHIIINETYGKSKQLMGLRGLFSKAPKAGTAEASGHHVRKRSIGERILRRTASAPAKGRKKSKMGLLEAAEMKDSTSEPTDLKDKDGVLRRPNRASQARPASMPVDRFLMVELPCPAEDTAQEAKGEDNTSGKRLPKLLLVNGQGSPRFFQEYLISTNHLVDYQENNLSDGTVPLTQDSDSELPTEKLHHKNGADGKKEDDTKGSKEGKISLMGTSVSQNAEVENHKCDTKKSTAAPLSPSSAVCSPDCHSTVALQDSDISHLIDEVSLSTESELDSAVSTLIGQLDGTDVQTPLPPVSSPHGSSSQTPRAGNAVPSSPCRHNFTPTKSNKSSLFSSLEDAEYHTYTVLHEASPASECKSYRSGPSWEAPEPASSFGSNSLIFEEALGRPVPGEHSDSSSLLEVDGDCQELLVTAREYRREDMSQLASPVSLRQKQDAGHGGDRTSGSSSAAALCAAACGAAGSQLALPACESAGLWWQQPSEKHKAAVCAPQASSACPLRPGALPFPTHPAIQQSSPCKSKSLGDLTSEDISCNFESKYQYISRSFISSGLRDRKVAAMQGVRPHSTDALTEQLRRLLSPEQEDGREPLCPRQPDEDCPRALVRKLSSRSQSRVRNIASRARERQEAAGKPRPCGGSAVPGVVLRSKAPGPSLAANRHSTGSCIGRYLHGCPGERRGVPEGACSALQHGCGELPLPPGAQEQPEIYFLLRL</sequence>
<dbReference type="FunFam" id="2.60.40.150:FF:000018">
    <property type="entry name" value="Phosphoinositide phospholipase C"/>
    <property type="match status" value="1"/>
</dbReference>
<dbReference type="SMART" id="SM00233">
    <property type="entry name" value="PH"/>
    <property type="match status" value="1"/>
</dbReference>
<dbReference type="Pfam" id="PF00388">
    <property type="entry name" value="PI-PLC-X"/>
    <property type="match status" value="1"/>
</dbReference>
<feature type="domain" description="C2" evidence="20">
    <location>
        <begin position="728"/>
        <end position="856"/>
    </location>
</feature>
<evidence type="ECO:0000256" key="13">
    <source>
        <dbReference type="ARBA" id="ARBA00023136"/>
    </source>
</evidence>
<dbReference type="Gene3D" id="2.30.29.30">
    <property type="entry name" value="Pleckstrin-homology domain (PH domain)/Phosphotyrosine-binding domain (PTB)"/>
    <property type="match status" value="1"/>
</dbReference>
<gene>
    <name evidence="23" type="primary">PLCH1</name>
</gene>
<dbReference type="SMART" id="SM00239">
    <property type="entry name" value="C2"/>
    <property type="match status" value="1"/>
</dbReference>
<evidence type="ECO:0000256" key="16">
    <source>
        <dbReference type="ARBA" id="ARBA00054490"/>
    </source>
</evidence>
<dbReference type="SUPFAM" id="SSF51695">
    <property type="entry name" value="PLC-like phosphodiesterases"/>
    <property type="match status" value="1"/>
</dbReference>
<dbReference type="GO" id="GO:0005737">
    <property type="term" value="C:cytoplasm"/>
    <property type="evidence" value="ECO:0007669"/>
    <property type="project" value="UniProtKB-SubCell"/>
</dbReference>
<feature type="compositionally biased region" description="Basic and acidic residues" evidence="18">
    <location>
        <begin position="1297"/>
        <end position="1306"/>
    </location>
</feature>
<feature type="domain" description="EF-hand" evidence="22">
    <location>
        <begin position="154"/>
        <end position="189"/>
    </location>
</feature>
<dbReference type="SUPFAM" id="SSF50729">
    <property type="entry name" value="PH domain-like"/>
    <property type="match status" value="1"/>
</dbReference>
<dbReference type="OMA" id="CRTAKCR"/>
<dbReference type="EC" id="3.1.4.11" evidence="17"/>
<keyword evidence="5" id="KW-0963">Cytoplasm</keyword>
<keyword evidence="4" id="KW-1003">Cell membrane</keyword>
<feature type="compositionally biased region" description="Basic and acidic residues" evidence="18">
    <location>
        <begin position="1484"/>
        <end position="1493"/>
    </location>
</feature>
<keyword evidence="10" id="KW-0106">Calcium</keyword>
<evidence type="ECO:0000256" key="6">
    <source>
        <dbReference type="ARBA" id="ARBA00022553"/>
    </source>
</evidence>
<dbReference type="Gene3D" id="3.20.20.190">
    <property type="entry name" value="Phosphatidylinositol (PI) phosphodiesterase"/>
    <property type="match status" value="1"/>
</dbReference>
<dbReference type="Pfam" id="PF00387">
    <property type="entry name" value="PI-PLC-Y"/>
    <property type="match status" value="1"/>
</dbReference>
<comment type="subcellular location">
    <subcellularLocation>
        <location evidence="2">Cell membrane</location>
    </subcellularLocation>
    <subcellularLocation>
        <location evidence="3">Cytoplasm</location>
    </subcellularLocation>
</comment>
<dbReference type="GeneTree" id="ENSGT00940000157185"/>
<dbReference type="Gene3D" id="2.60.40.150">
    <property type="entry name" value="C2 domain"/>
    <property type="match status" value="1"/>
</dbReference>
<reference evidence="23" key="1">
    <citation type="submission" date="2025-08" db="UniProtKB">
        <authorList>
            <consortium name="Ensembl"/>
        </authorList>
    </citation>
    <scope>IDENTIFICATION</scope>
</reference>
<dbReference type="CDD" id="cd13364">
    <property type="entry name" value="PH_PLC_eta"/>
    <property type="match status" value="1"/>
</dbReference>
<dbReference type="SMART" id="SM00054">
    <property type="entry name" value="EFh"/>
    <property type="match status" value="2"/>
</dbReference>
<dbReference type="InterPro" id="IPR011993">
    <property type="entry name" value="PH-like_dom_sf"/>
</dbReference>
<dbReference type="GO" id="GO:0005509">
    <property type="term" value="F:calcium ion binding"/>
    <property type="evidence" value="ECO:0007669"/>
    <property type="project" value="InterPro"/>
</dbReference>
<dbReference type="FunFam" id="1.10.238.10:FF:000036">
    <property type="entry name" value="Phosphoinositide phospholipase C"/>
    <property type="match status" value="1"/>
</dbReference>
<dbReference type="Ensembl" id="ENSSCAT00000013530.1">
    <property type="protein sequence ID" value="ENSSCAP00000012013.1"/>
    <property type="gene ID" value="ENSSCAG00000008936.1"/>
</dbReference>
<dbReference type="PANTHER" id="PTHR10336:SF51">
    <property type="entry name" value="1-PHOSPHATIDYLINOSITOL 4,5-BISPHOSPHATE PHOSPHODIESTERASE ETA-1"/>
    <property type="match status" value="1"/>
</dbReference>
<dbReference type="CDD" id="cd00275">
    <property type="entry name" value="C2_PLC_like"/>
    <property type="match status" value="1"/>
</dbReference>
<keyword evidence="11 17" id="KW-0442">Lipid degradation</keyword>
<dbReference type="FunFam" id="3.20.20.190:FF:000006">
    <property type="entry name" value="Phosphoinositide phospholipase C"/>
    <property type="match status" value="1"/>
</dbReference>
<evidence type="ECO:0000256" key="1">
    <source>
        <dbReference type="ARBA" id="ARBA00001913"/>
    </source>
</evidence>
<dbReference type="GO" id="GO:0004435">
    <property type="term" value="F:phosphatidylinositol-4,5-bisphosphate phospholipase C activity"/>
    <property type="evidence" value="ECO:0007669"/>
    <property type="project" value="UniProtKB-EC"/>
</dbReference>
<dbReference type="PRINTS" id="PR00390">
    <property type="entry name" value="PHPHLIPASEC"/>
</dbReference>
<dbReference type="SMART" id="SM00149">
    <property type="entry name" value="PLCYc"/>
    <property type="match status" value="1"/>
</dbReference>
<evidence type="ECO:0000259" key="19">
    <source>
        <dbReference type="PROSITE" id="PS50003"/>
    </source>
</evidence>
<feature type="compositionally biased region" description="Basic and acidic residues" evidence="18">
    <location>
        <begin position="933"/>
        <end position="952"/>
    </location>
</feature>
<dbReference type="PROSITE" id="PS00018">
    <property type="entry name" value="EF_HAND_1"/>
    <property type="match status" value="1"/>
</dbReference>
<feature type="region of interest" description="Disordered" evidence="18">
    <location>
        <begin position="538"/>
        <end position="603"/>
    </location>
</feature>
<feature type="domain" description="PH" evidence="19">
    <location>
        <begin position="1"/>
        <end position="140"/>
    </location>
</feature>
<dbReference type="InterPro" id="IPR017946">
    <property type="entry name" value="PLC-like_Pdiesterase_TIM-brl"/>
</dbReference>
<evidence type="ECO:0000256" key="4">
    <source>
        <dbReference type="ARBA" id="ARBA00022475"/>
    </source>
</evidence>
<dbReference type="GO" id="GO:0046488">
    <property type="term" value="P:phosphatidylinositol metabolic process"/>
    <property type="evidence" value="ECO:0007669"/>
    <property type="project" value="TreeGrafter"/>
</dbReference>
<keyword evidence="13" id="KW-0472">Membrane</keyword>
<dbReference type="InterPro" id="IPR035892">
    <property type="entry name" value="C2_domain_sf"/>
</dbReference>
<evidence type="ECO:0000256" key="18">
    <source>
        <dbReference type="SAM" id="MobiDB-lite"/>
    </source>
</evidence>
<dbReference type="PROSITE" id="PS50004">
    <property type="entry name" value="C2"/>
    <property type="match status" value="1"/>
</dbReference>
<evidence type="ECO:0000313" key="23">
    <source>
        <dbReference type="Ensembl" id="ENSSCAP00000012013.1"/>
    </source>
</evidence>
<feature type="domain" description="PI-PLC Y-box" evidence="21">
    <location>
        <begin position="614"/>
        <end position="726"/>
    </location>
</feature>
<comment type="function">
    <text evidence="16">The production of the second messenger molecules diacylglycerol (DAG) and inositol 1,4,5-trisphosphate (IP3) is mediated by activated phosphatidylinositol-specific phospholipase C enzymes. This phospholipase activity is very sensitive to calcium. May be important for formation and maintenance of the neuronal network in the postnatal brain.</text>
</comment>
<dbReference type="PROSITE" id="PS50008">
    <property type="entry name" value="PIPLC_Y_DOMAIN"/>
    <property type="match status" value="1"/>
</dbReference>
<dbReference type="SMART" id="SM00148">
    <property type="entry name" value="PLCXc"/>
    <property type="match status" value="1"/>
</dbReference>
<dbReference type="GO" id="GO:0048015">
    <property type="term" value="P:phosphatidylinositol-mediated signaling"/>
    <property type="evidence" value="ECO:0007669"/>
    <property type="project" value="TreeGrafter"/>
</dbReference>
<feature type="compositionally biased region" description="Basic and acidic residues" evidence="18">
    <location>
        <begin position="1047"/>
        <end position="1072"/>
    </location>
</feature>
<evidence type="ECO:0000256" key="7">
    <source>
        <dbReference type="ARBA" id="ARBA00022723"/>
    </source>
</evidence>
<keyword evidence="8" id="KW-0677">Repeat</keyword>
<evidence type="ECO:0000256" key="10">
    <source>
        <dbReference type="ARBA" id="ARBA00022837"/>
    </source>
</evidence>
<evidence type="ECO:0000259" key="22">
    <source>
        <dbReference type="PROSITE" id="PS50222"/>
    </source>
</evidence>
<accession>A0A8C9N3E6</accession>
<keyword evidence="9 17" id="KW-0378">Hydrolase</keyword>
<dbReference type="InterPro" id="IPR001849">
    <property type="entry name" value="PH_domain"/>
</dbReference>
<feature type="compositionally biased region" description="Polar residues" evidence="18">
    <location>
        <begin position="1076"/>
        <end position="1085"/>
    </location>
</feature>
<dbReference type="PANTHER" id="PTHR10336">
    <property type="entry name" value="PHOSPHOINOSITIDE-SPECIFIC PHOSPHOLIPASE C FAMILY PROTEIN"/>
    <property type="match status" value="1"/>
</dbReference>
<dbReference type="PROSITE" id="PS50222">
    <property type="entry name" value="EF_HAND_2"/>
    <property type="match status" value="2"/>
</dbReference>
<evidence type="ECO:0000256" key="14">
    <source>
        <dbReference type="ARBA" id="ARBA00023224"/>
    </source>
</evidence>
<keyword evidence="6" id="KW-0597">Phosphoprotein</keyword>
<feature type="compositionally biased region" description="Basic and acidic residues" evidence="18">
    <location>
        <begin position="1086"/>
        <end position="1095"/>
    </location>
</feature>
<comment type="catalytic activity">
    <reaction evidence="15">
        <text>a 1,2-diacyl-sn-glycero-3-phospho-(1D-myo-inositol-4,5-bisphosphate) + H2O = 1D-myo-inositol 1,4,5-trisphosphate + a 1,2-diacyl-sn-glycerol + H(+)</text>
        <dbReference type="Rhea" id="RHEA:33179"/>
        <dbReference type="ChEBI" id="CHEBI:15377"/>
        <dbReference type="ChEBI" id="CHEBI:15378"/>
        <dbReference type="ChEBI" id="CHEBI:17815"/>
        <dbReference type="ChEBI" id="CHEBI:58456"/>
        <dbReference type="ChEBI" id="CHEBI:203600"/>
        <dbReference type="EC" id="3.1.4.11"/>
    </reaction>
    <physiologicalReaction direction="left-to-right" evidence="15">
        <dbReference type="Rhea" id="RHEA:33180"/>
    </physiologicalReaction>
</comment>
<dbReference type="Pfam" id="PF00168">
    <property type="entry name" value="C2"/>
    <property type="match status" value="1"/>
</dbReference>
<name>A0A8C9N3E6_SERCA</name>
<evidence type="ECO:0000256" key="2">
    <source>
        <dbReference type="ARBA" id="ARBA00004236"/>
    </source>
</evidence>
<dbReference type="GO" id="GO:0051209">
    <property type="term" value="P:release of sequestered calcium ion into cytosol"/>
    <property type="evidence" value="ECO:0007669"/>
    <property type="project" value="TreeGrafter"/>
</dbReference>
<dbReference type="InterPro" id="IPR001711">
    <property type="entry name" value="PLipase_C_Pinositol-sp_Y"/>
</dbReference>
<organism evidence="23 24">
    <name type="scientific">Serinus canaria</name>
    <name type="common">Island canary</name>
    <name type="synonym">Fringilla canaria</name>
    <dbReference type="NCBI Taxonomy" id="9135"/>
    <lineage>
        <taxon>Eukaryota</taxon>
        <taxon>Metazoa</taxon>
        <taxon>Chordata</taxon>
        <taxon>Craniata</taxon>
        <taxon>Vertebrata</taxon>
        <taxon>Euteleostomi</taxon>
        <taxon>Archelosauria</taxon>
        <taxon>Archosauria</taxon>
        <taxon>Dinosauria</taxon>
        <taxon>Saurischia</taxon>
        <taxon>Theropoda</taxon>
        <taxon>Coelurosauria</taxon>
        <taxon>Aves</taxon>
        <taxon>Neognathae</taxon>
        <taxon>Neoaves</taxon>
        <taxon>Telluraves</taxon>
        <taxon>Australaves</taxon>
        <taxon>Passeriformes</taxon>
        <taxon>Passeroidea</taxon>
        <taxon>Fringillidae</taxon>
        <taxon>Carduelinae</taxon>
        <taxon>Serinus</taxon>
    </lineage>
</organism>
<evidence type="ECO:0000256" key="9">
    <source>
        <dbReference type="ARBA" id="ARBA00022801"/>
    </source>
</evidence>
<keyword evidence="14" id="KW-0807">Transducer</keyword>
<dbReference type="InterPro" id="IPR011992">
    <property type="entry name" value="EF-hand-dom_pair"/>
</dbReference>
<evidence type="ECO:0000256" key="5">
    <source>
        <dbReference type="ARBA" id="ARBA00022490"/>
    </source>
</evidence>
<evidence type="ECO:0000256" key="15">
    <source>
        <dbReference type="ARBA" id="ARBA00023674"/>
    </source>
</evidence>
<dbReference type="Proteomes" id="UP000694409">
    <property type="component" value="Unassembled WGS sequence"/>
</dbReference>
<comment type="cofactor">
    <cofactor evidence="1">
        <name>Ca(2+)</name>
        <dbReference type="ChEBI" id="CHEBI:29108"/>
    </cofactor>
</comment>
<evidence type="ECO:0000256" key="11">
    <source>
        <dbReference type="ARBA" id="ARBA00022963"/>
    </source>
</evidence>
<dbReference type="InterPro" id="IPR015359">
    <property type="entry name" value="PLC_EF-hand-like"/>
</dbReference>
<feature type="region of interest" description="Disordered" evidence="18">
    <location>
        <begin position="1034"/>
        <end position="1106"/>
    </location>
</feature>
<dbReference type="Pfam" id="PF16457">
    <property type="entry name" value="PH_12"/>
    <property type="match status" value="1"/>
</dbReference>
<dbReference type="InterPro" id="IPR001192">
    <property type="entry name" value="PI-PLC_fam"/>
</dbReference>
<dbReference type="GO" id="GO:0016042">
    <property type="term" value="P:lipid catabolic process"/>
    <property type="evidence" value="ECO:0007669"/>
    <property type="project" value="UniProtKB-KW"/>
</dbReference>
<dbReference type="PROSITE" id="PS50007">
    <property type="entry name" value="PIPLC_X_DOMAIN"/>
    <property type="match status" value="1"/>
</dbReference>
<dbReference type="Gene3D" id="1.10.238.10">
    <property type="entry name" value="EF-hand"/>
    <property type="match status" value="2"/>
</dbReference>
<evidence type="ECO:0000256" key="17">
    <source>
        <dbReference type="RuleBase" id="RU361133"/>
    </source>
</evidence>
<evidence type="ECO:0000259" key="21">
    <source>
        <dbReference type="PROSITE" id="PS50008"/>
    </source>
</evidence>